<evidence type="ECO:0000313" key="1">
    <source>
        <dbReference type="Proteomes" id="UP000492821"/>
    </source>
</evidence>
<dbReference type="AlphaFoldDB" id="A0A7E4W1L9"/>
<proteinExistence type="predicted"/>
<reference evidence="2" key="2">
    <citation type="submission" date="2020-10" db="UniProtKB">
        <authorList>
            <consortium name="WormBaseParasite"/>
        </authorList>
    </citation>
    <scope>IDENTIFICATION</scope>
</reference>
<dbReference type="Proteomes" id="UP000492821">
    <property type="component" value="Unassembled WGS sequence"/>
</dbReference>
<protein>
    <submittedName>
        <fullName evidence="2">Ovule protein</fullName>
    </submittedName>
</protein>
<reference evidence="1" key="1">
    <citation type="journal article" date="2013" name="Genetics">
        <title>The draft genome and transcriptome of Panagrellus redivivus are shaped by the harsh demands of a free-living lifestyle.</title>
        <authorList>
            <person name="Srinivasan J."/>
            <person name="Dillman A.R."/>
            <person name="Macchietto M.G."/>
            <person name="Heikkinen L."/>
            <person name="Lakso M."/>
            <person name="Fracchia K.M."/>
            <person name="Antoshechkin I."/>
            <person name="Mortazavi A."/>
            <person name="Wong G."/>
            <person name="Sternberg P.W."/>
        </authorList>
    </citation>
    <scope>NUCLEOTIDE SEQUENCE [LARGE SCALE GENOMIC DNA]</scope>
    <source>
        <strain evidence="1">MT8872</strain>
    </source>
</reference>
<name>A0A7E4W1L9_PANRE</name>
<sequence length="69" mass="7998">MWSLDCCSNRDIQSMATQIENSQALSDRSQCLVRDRIEVVVCQIQFKYIVLSECSMFKCSQMIMAQIKL</sequence>
<dbReference type="WBParaSite" id="Pan_g6202.t1">
    <property type="protein sequence ID" value="Pan_g6202.t1"/>
    <property type="gene ID" value="Pan_g6202"/>
</dbReference>
<keyword evidence="1" id="KW-1185">Reference proteome</keyword>
<evidence type="ECO:0000313" key="2">
    <source>
        <dbReference type="WBParaSite" id="Pan_g6202.t1"/>
    </source>
</evidence>
<organism evidence="1 2">
    <name type="scientific">Panagrellus redivivus</name>
    <name type="common">Microworm</name>
    <dbReference type="NCBI Taxonomy" id="6233"/>
    <lineage>
        <taxon>Eukaryota</taxon>
        <taxon>Metazoa</taxon>
        <taxon>Ecdysozoa</taxon>
        <taxon>Nematoda</taxon>
        <taxon>Chromadorea</taxon>
        <taxon>Rhabditida</taxon>
        <taxon>Tylenchina</taxon>
        <taxon>Panagrolaimomorpha</taxon>
        <taxon>Panagrolaimoidea</taxon>
        <taxon>Panagrolaimidae</taxon>
        <taxon>Panagrellus</taxon>
    </lineage>
</organism>
<accession>A0A7E4W1L9</accession>